<name>W2KC30_PHYNI</name>
<organism evidence="1">
    <name type="scientific">Phytophthora nicotianae</name>
    <name type="common">Potato buckeye rot agent</name>
    <name type="synonym">Phytophthora parasitica</name>
    <dbReference type="NCBI Taxonomy" id="4792"/>
    <lineage>
        <taxon>Eukaryota</taxon>
        <taxon>Sar</taxon>
        <taxon>Stramenopiles</taxon>
        <taxon>Oomycota</taxon>
        <taxon>Peronosporomycetes</taxon>
        <taxon>Peronosporales</taxon>
        <taxon>Peronosporaceae</taxon>
        <taxon>Phytophthora</taxon>
    </lineage>
</organism>
<accession>W2KC30</accession>
<protein>
    <submittedName>
        <fullName evidence="1">Uncharacterized protein</fullName>
    </submittedName>
</protein>
<reference evidence="1" key="1">
    <citation type="submission" date="2013-11" db="EMBL/GenBank/DDBJ databases">
        <title>The Genome Sequence of Phytophthora parasitica CHvinca01.</title>
        <authorList>
            <consortium name="The Broad Institute Genomics Platform"/>
            <person name="Russ C."/>
            <person name="Tyler B."/>
            <person name="Panabieres F."/>
            <person name="Shan W."/>
            <person name="Tripathy S."/>
            <person name="Grunwald N."/>
            <person name="Machado M."/>
            <person name="Johnson C.S."/>
            <person name="Arredondo F."/>
            <person name="Hong C."/>
            <person name="Coffey M."/>
            <person name="Young S.K."/>
            <person name="Zeng Q."/>
            <person name="Gargeya S."/>
            <person name="Fitzgerald M."/>
            <person name="Abouelleil A."/>
            <person name="Alvarado L."/>
            <person name="Chapman S.B."/>
            <person name="Gainer-Dewar J."/>
            <person name="Goldberg J."/>
            <person name="Griggs A."/>
            <person name="Gujja S."/>
            <person name="Hansen M."/>
            <person name="Howarth C."/>
            <person name="Imamovic A."/>
            <person name="Ireland A."/>
            <person name="Larimer J."/>
            <person name="McCowan C."/>
            <person name="Murphy C."/>
            <person name="Pearson M."/>
            <person name="Poon T.W."/>
            <person name="Priest M."/>
            <person name="Roberts A."/>
            <person name="Saif S."/>
            <person name="Shea T."/>
            <person name="Sykes S."/>
            <person name="Wortman J."/>
            <person name="Nusbaum C."/>
            <person name="Birren B."/>
        </authorList>
    </citation>
    <scope>NUCLEOTIDE SEQUENCE [LARGE SCALE GENOMIC DNA]</scope>
    <source>
        <strain evidence="1">CHvinca01</strain>
    </source>
</reference>
<dbReference type="AlphaFoldDB" id="W2KC30"/>
<proteinExistence type="predicted"/>
<evidence type="ECO:0000313" key="1">
    <source>
        <dbReference type="EMBL" id="ETL82688.1"/>
    </source>
</evidence>
<sequence length="44" mass="4716">MAHGLLHTFKELGASFMLIEIVEVAAFPVATAAKILLSEVLYGL</sequence>
<dbReference type="EMBL" id="KI682171">
    <property type="protein sequence ID" value="ETL82688.1"/>
    <property type="molecule type" value="Genomic_DNA"/>
</dbReference>
<dbReference type="Proteomes" id="UP000054423">
    <property type="component" value="Unassembled WGS sequence"/>
</dbReference>
<gene>
    <name evidence="1" type="ORF">L917_17192</name>
</gene>